<dbReference type="RefSeq" id="WP_004093529.1">
    <property type="nucleotide sequence ID" value="NZ_AFGF01000040.1"/>
</dbReference>
<evidence type="ECO:0000313" key="2">
    <source>
        <dbReference type="EMBL" id="EGO64995.1"/>
    </source>
</evidence>
<accession>F7NG77</accession>
<dbReference type="OrthoDB" id="3948624at2"/>
<proteinExistence type="predicted"/>
<name>F7NG77_9FIRM</name>
<reference evidence="2 3" key="1">
    <citation type="journal article" date="2011" name="EMBO J.">
        <title>Structural diversity of bacterial flagellar motors.</title>
        <authorList>
            <person name="Chen S."/>
            <person name="Beeby M."/>
            <person name="Murphy G.E."/>
            <person name="Leadbetter J.R."/>
            <person name="Hendrixson D.R."/>
            <person name="Briegel A."/>
            <person name="Li Z."/>
            <person name="Shi J."/>
            <person name="Tocheva E.I."/>
            <person name="Muller A."/>
            <person name="Dobro M.J."/>
            <person name="Jensen G.J."/>
        </authorList>
    </citation>
    <scope>NUCLEOTIDE SEQUENCE [LARGE SCALE GENOMIC DNA]</scope>
    <source>
        <strain evidence="2 3">DSM 6540</strain>
    </source>
</reference>
<gene>
    <name evidence="2" type="ORF">ALO_05318</name>
</gene>
<dbReference type="AlphaFoldDB" id="F7NG77"/>
<keyword evidence="1" id="KW-0812">Transmembrane</keyword>
<keyword evidence="1" id="KW-1133">Transmembrane helix</keyword>
<comment type="caution">
    <text evidence="2">The sequence shown here is derived from an EMBL/GenBank/DDBJ whole genome shotgun (WGS) entry which is preliminary data.</text>
</comment>
<feature type="transmembrane region" description="Helical" evidence="1">
    <location>
        <begin position="468"/>
        <end position="501"/>
    </location>
</feature>
<dbReference type="eggNOG" id="ENOG502ZA5S">
    <property type="taxonomic scope" value="Bacteria"/>
</dbReference>
<organism evidence="2 3">
    <name type="scientific">Acetonema longum DSM 6540</name>
    <dbReference type="NCBI Taxonomy" id="1009370"/>
    <lineage>
        <taxon>Bacteria</taxon>
        <taxon>Bacillati</taxon>
        <taxon>Bacillota</taxon>
        <taxon>Negativicutes</taxon>
        <taxon>Acetonemataceae</taxon>
        <taxon>Acetonema</taxon>
    </lineage>
</organism>
<protein>
    <submittedName>
        <fullName evidence="2">Uncharacterized protein</fullName>
    </submittedName>
</protein>
<dbReference type="EMBL" id="AFGF01000040">
    <property type="protein sequence ID" value="EGO64995.1"/>
    <property type="molecule type" value="Genomic_DNA"/>
</dbReference>
<sequence length="584" mass="65906">MPSNRVVKAETLIHADVEDRLLTLENSLLVVSGNIGLVSGQMEAVSRGMISIQAQLAELAQDFHDFIQRDIMAKQLQLAETRLVKVRQELENNFGHYDEIRRRTTGIIQTVDVNIVRQETICSVTEELMLAVPRYWLAPGLIALAAWLNDNQLLAERAVREALRRDDEKTSLFFALVCRRGSRLQASRIWLERYLSLQNPQALDRQIVVLIDAFANGVFGPDIQGQCVKPIEAWIQDLSAAPGFREEQQNLWTAALEAKLADSDIGGYHYLRQYSPEWDKLQAALIGARWHQMIYDDFAALFMAAAEPEPDLIAAVDDLLAKLATCFDKEELPLRRDERLLLLIIEEQGDKKAAQSRYEAECKALDETIGFSQLLTNFALHPALSQASKATQRLAVALSRDWIIRAYDRIASQRRSEAPQEITISIEGWRGTIPVGANGQELIDSLDNYHREQMEQALQSTKLNLLDWFAVIAGIDFLILGAYFMNFFYFAIGLGGVIWFLSVRQKVRKYRRQTSEVLARLRDDSRQILQAALAEAAEWQRSYAAGEAAAAKVGQLLTAITPERYILSRQDIARPAITRAVPQG</sequence>
<evidence type="ECO:0000256" key="1">
    <source>
        <dbReference type="SAM" id="Phobius"/>
    </source>
</evidence>
<evidence type="ECO:0000313" key="3">
    <source>
        <dbReference type="Proteomes" id="UP000003240"/>
    </source>
</evidence>
<keyword evidence="3" id="KW-1185">Reference proteome</keyword>
<dbReference type="Proteomes" id="UP000003240">
    <property type="component" value="Unassembled WGS sequence"/>
</dbReference>
<dbReference type="STRING" id="1009370.ALO_05318"/>
<keyword evidence="1" id="KW-0472">Membrane</keyword>